<keyword evidence="4" id="KW-0472">Membrane</keyword>
<sequence length="1085" mass="113028">MSPTAPPEEPRRLDPVSAAAAATEVAPQPETTAAIVDVMPASLVSSATVEESIQAAAPASSTALVDTTPTAKATTATTATTATVEIAVPTWVPKLPVSRLPAAFMVDLPRRTGACPAPALPGDVSVAPRPDGAVPRPSGAPSPGAAHPGPNDHDPSADFVIIPQRPTTRPITPPRKPPIYVDPAQRDSDTTTSTSTGPLTPGGAAASMTDSPTGSAANKSDPLTPASVSAKELKDLFNYASIDCAAVIRSTNPEAKGATSILTENKDSYMLSPCRVGKLSVRHVVVELCDEILVNTLVLANYELFSSTFRHVRVWVNSVYPPTDPKPWRVLADLDAANSRSPQVFQVTKPVAWARYMKLEFLSQYGAQYFCPVSLLRVHGRTMLEEYKLQQTKAAKQAAAAAASTAAGTTGAGATETETGRTAAVPSFDNRNATTSSKDKDTTPAAPVRVKPPQLPDPSTVKISVPDSIWDATGKRAPDASPLPDLAGPALDQPATSNAVQDNLRQNAWSAEPAIPLADVGLVQHPEHVPFLPPKLQLPELVDTARPASPSKAFVGTGGSPTSVPVPEPTNVGAADPAMPTPGADASATRSIPPRPIPSLPPPPMEDEQEPPPEDEGIYQTIMKRFALVEANHKLLLQYMEEYAQGINEVIRTNDENQSEHFTRSMMQLSQHVVARLAAIKEELSSLVYEHRATSRRFETATTSSVKTLQNQVRALEDRTTSLLRWMIVLALVLVGALVAPWVKVGLTTLLSASIGTSAATGESVINFPSAKDTPRRRANGYASESVASRARSPVTARSSAGTSSEDLNGSTKRRSSQLRARSRRRGHLAIVMEPSRRLAQSLPSPTRPAPGLLTVPADRTADDVEDIEWVPDPAAADSLPSSQSSTWKSSDELPPPSSSPPHVVAEDLRKTHSVPDLVAAMATDAVAAGSRPVPSAPGTPLRAKRDAGNGGESGATVGRIATPVTALDQSDAPSTAAATLSTSGAVPTTTTILADAGQAPVVNGAVPNTVAVDSLDGDAQPPMPAATRAVVLAAIESVLESAASAATAGTEASVSPSESVPPPPPPAPLLLAAVEMAAPVVPVS</sequence>
<organism evidence="7 8">
    <name type="scientific">Allomyces macrogynus (strain ATCC 38327)</name>
    <name type="common">Allomyces javanicus var. macrogynus</name>
    <dbReference type="NCBI Taxonomy" id="578462"/>
    <lineage>
        <taxon>Eukaryota</taxon>
        <taxon>Fungi</taxon>
        <taxon>Fungi incertae sedis</taxon>
        <taxon>Blastocladiomycota</taxon>
        <taxon>Blastocladiomycetes</taxon>
        <taxon>Blastocladiales</taxon>
        <taxon>Blastocladiaceae</taxon>
        <taxon>Allomyces</taxon>
    </lineage>
</organism>
<dbReference type="EMBL" id="GG745335">
    <property type="protein sequence ID" value="KNE59909.1"/>
    <property type="molecule type" value="Genomic_DNA"/>
</dbReference>
<feature type="compositionally biased region" description="Low complexity" evidence="5">
    <location>
        <begin position="1050"/>
        <end position="1059"/>
    </location>
</feature>
<name>A0A0L0SBW0_ALLM3</name>
<feature type="region of interest" description="Disordered" evidence="5">
    <location>
        <begin position="1"/>
        <end position="27"/>
    </location>
</feature>
<dbReference type="AlphaFoldDB" id="A0A0L0SBW0"/>
<feature type="compositionally biased region" description="Low complexity" evidence="5">
    <location>
        <begin position="161"/>
        <end position="170"/>
    </location>
</feature>
<dbReference type="PROSITE" id="PS51469">
    <property type="entry name" value="SUN"/>
    <property type="match status" value="1"/>
</dbReference>
<feature type="compositionally biased region" description="Polar residues" evidence="5">
    <location>
        <begin position="208"/>
        <end position="218"/>
    </location>
</feature>
<dbReference type="Proteomes" id="UP000054350">
    <property type="component" value="Unassembled WGS sequence"/>
</dbReference>
<feature type="compositionally biased region" description="Polar residues" evidence="5">
    <location>
        <begin position="880"/>
        <end position="889"/>
    </location>
</feature>
<dbReference type="eggNOG" id="KOG1396">
    <property type="taxonomic scope" value="Eukaryota"/>
</dbReference>
<keyword evidence="8" id="KW-1185">Reference proteome</keyword>
<keyword evidence="2" id="KW-0812">Transmembrane</keyword>
<feature type="region of interest" description="Disordered" evidence="5">
    <location>
        <begin position="407"/>
        <end position="497"/>
    </location>
</feature>
<feature type="compositionally biased region" description="Acidic residues" evidence="5">
    <location>
        <begin position="605"/>
        <end position="615"/>
    </location>
</feature>
<feature type="compositionally biased region" description="Pro residues" evidence="5">
    <location>
        <begin position="1060"/>
        <end position="1069"/>
    </location>
</feature>
<dbReference type="OrthoDB" id="266334at2759"/>
<gene>
    <name evidence="7" type="ORF">AMAG_05358</name>
</gene>
<evidence type="ECO:0000313" key="8">
    <source>
        <dbReference type="Proteomes" id="UP000054350"/>
    </source>
</evidence>
<feature type="compositionally biased region" description="Basic residues" evidence="5">
    <location>
        <begin position="812"/>
        <end position="828"/>
    </location>
</feature>
<dbReference type="STRING" id="578462.A0A0L0SBW0"/>
<feature type="region of interest" description="Disordered" evidence="5">
    <location>
        <begin position="118"/>
        <end position="225"/>
    </location>
</feature>
<feature type="region of interest" description="Disordered" evidence="5">
    <location>
        <begin position="926"/>
        <end position="958"/>
    </location>
</feature>
<dbReference type="Pfam" id="PF07738">
    <property type="entry name" value="Sad1_UNC"/>
    <property type="match status" value="1"/>
</dbReference>
<evidence type="ECO:0000313" key="7">
    <source>
        <dbReference type="EMBL" id="KNE59909.1"/>
    </source>
</evidence>
<dbReference type="GO" id="GO:0016020">
    <property type="term" value="C:membrane"/>
    <property type="evidence" value="ECO:0007669"/>
    <property type="project" value="InterPro"/>
</dbReference>
<evidence type="ECO:0000256" key="4">
    <source>
        <dbReference type="ARBA" id="ARBA00023136"/>
    </source>
</evidence>
<protein>
    <recommendedName>
        <fullName evidence="6">SUN domain-containing protein</fullName>
    </recommendedName>
</protein>
<dbReference type="PANTHER" id="PTHR12953:SF0">
    <property type="entry name" value="SUN DOMAIN-CONTAINING OSSIFICATION FACTOR"/>
    <property type="match status" value="1"/>
</dbReference>
<feature type="region of interest" description="Disordered" evidence="5">
    <location>
        <begin position="873"/>
        <end position="904"/>
    </location>
</feature>
<feature type="region of interest" description="Disordered" evidence="5">
    <location>
        <begin position="549"/>
        <end position="615"/>
    </location>
</feature>
<dbReference type="GO" id="GO:0005737">
    <property type="term" value="C:cytoplasm"/>
    <property type="evidence" value="ECO:0007669"/>
    <property type="project" value="TreeGrafter"/>
</dbReference>
<evidence type="ECO:0000256" key="1">
    <source>
        <dbReference type="ARBA" id="ARBA00004308"/>
    </source>
</evidence>
<evidence type="ECO:0000256" key="3">
    <source>
        <dbReference type="ARBA" id="ARBA00022989"/>
    </source>
</evidence>
<dbReference type="VEuPathDB" id="FungiDB:AMAG_05358"/>
<feature type="compositionally biased region" description="Low complexity" evidence="5">
    <location>
        <begin position="15"/>
        <end position="27"/>
    </location>
</feature>
<feature type="domain" description="SUN" evidence="6">
    <location>
        <begin position="202"/>
        <end position="383"/>
    </location>
</feature>
<feature type="compositionally biased region" description="Low complexity" evidence="5">
    <location>
        <begin position="407"/>
        <end position="424"/>
    </location>
</feature>
<feature type="region of interest" description="Disordered" evidence="5">
    <location>
        <begin position="1050"/>
        <end position="1069"/>
    </location>
</feature>
<evidence type="ECO:0000259" key="6">
    <source>
        <dbReference type="PROSITE" id="PS51469"/>
    </source>
</evidence>
<dbReference type="GO" id="GO:0034975">
    <property type="term" value="P:protein folding in endoplasmic reticulum"/>
    <property type="evidence" value="ECO:0007669"/>
    <property type="project" value="TreeGrafter"/>
</dbReference>
<feature type="compositionally biased region" description="Low complexity" evidence="5">
    <location>
        <begin position="190"/>
        <end position="207"/>
    </location>
</feature>
<evidence type="ECO:0000256" key="5">
    <source>
        <dbReference type="SAM" id="MobiDB-lite"/>
    </source>
</evidence>
<feature type="compositionally biased region" description="Polar residues" evidence="5">
    <location>
        <begin position="796"/>
        <end position="811"/>
    </location>
</feature>
<dbReference type="PANTHER" id="PTHR12953">
    <property type="entry name" value="MEMBRANE PROTEIN CH1 RELATED"/>
    <property type="match status" value="1"/>
</dbReference>
<reference evidence="8" key="2">
    <citation type="submission" date="2009-11" db="EMBL/GenBank/DDBJ databases">
        <title>The Genome Sequence of Allomyces macrogynus strain ATCC 38327.</title>
        <authorList>
            <consortium name="The Broad Institute Genome Sequencing Platform"/>
            <person name="Russ C."/>
            <person name="Cuomo C."/>
            <person name="Shea T."/>
            <person name="Young S.K."/>
            <person name="Zeng Q."/>
            <person name="Koehrsen M."/>
            <person name="Haas B."/>
            <person name="Borodovsky M."/>
            <person name="Guigo R."/>
            <person name="Alvarado L."/>
            <person name="Berlin A."/>
            <person name="Borenstein D."/>
            <person name="Chen Z."/>
            <person name="Engels R."/>
            <person name="Freedman E."/>
            <person name="Gellesch M."/>
            <person name="Goldberg J."/>
            <person name="Griggs A."/>
            <person name="Gujja S."/>
            <person name="Heiman D."/>
            <person name="Hepburn T."/>
            <person name="Howarth C."/>
            <person name="Jen D."/>
            <person name="Larson L."/>
            <person name="Lewis B."/>
            <person name="Mehta T."/>
            <person name="Park D."/>
            <person name="Pearson M."/>
            <person name="Roberts A."/>
            <person name="Saif S."/>
            <person name="Shenoy N."/>
            <person name="Sisk P."/>
            <person name="Stolte C."/>
            <person name="Sykes S."/>
            <person name="Walk T."/>
            <person name="White J."/>
            <person name="Yandava C."/>
            <person name="Burger G."/>
            <person name="Gray M.W."/>
            <person name="Holland P.W.H."/>
            <person name="King N."/>
            <person name="Lang F.B.F."/>
            <person name="Roger A.J."/>
            <person name="Ruiz-Trillo I."/>
            <person name="Lander E."/>
            <person name="Nusbaum C."/>
        </authorList>
    </citation>
    <scope>NUCLEOTIDE SEQUENCE [LARGE SCALE GENOMIC DNA]</scope>
    <source>
        <strain evidence="8">ATCC 38327</strain>
    </source>
</reference>
<feature type="region of interest" description="Disordered" evidence="5">
    <location>
        <begin position="767"/>
        <end position="858"/>
    </location>
</feature>
<dbReference type="InterPro" id="IPR045120">
    <property type="entry name" value="Suco/Slp1-like"/>
</dbReference>
<feature type="compositionally biased region" description="Pro residues" evidence="5">
    <location>
        <begin position="593"/>
        <end position="604"/>
    </location>
</feature>
<keyword evidence="3" id="KW-1133">Transmembrane helix</keyword>
<evidence type="ECO:0000256" key="2">
    <source>
        <dbReference type="ARBA" id="ARBA00022692"/>
    </source>
</evidence>
<feature type="compositionally biased region" description="Low complexity" evidence="5">
    <location>
        <begin position="132"/>
        <end position="149"/>
    </location>
</feature>
<dbReference type="GO" id="GO:0012505">
    <property type="term" value="C:endomembrane system"/>
    <property type="evidence" value="ECO:0007669"/>
    <property type="project" value="UniProtKB-SubCell"/>
</dbReference>
<dbReference type="InterPro" id="IPR012919">
    <property type="entry name" value="SUN_dom"/>
</dbReference>
<comment type="subcellular location">
    <subcellularLocation>
        <location evidence="1">Endomembrane system</location>
    </subcellularLocation>
</comment>
<reference evidence="7 8" key="1">
    <citation type="submission" date="2009-11" db="EMBL/GenBank/DDBJ databases">
        <title>Annotation of Allomyces macrogynus ATCC 38327.</title>
        <authorList>
            <consortium name="The Broad Institute Genome Sequencing Platform"/>
            <person name="Russ C."/>
            <person name="Cuomo C."/>
            <person name="Burger G."/>
            <person name="Gray M.W."/>
            <person name="Holland P.W.H."/>
            <person name="King N."/>
            <person name="Lang F.B.F."/>
            <person name="Roger A.J."/>
            <person name="Ruiz-Trillo I."/>
            <person name="Young S.K."/>
            <person name="Zeng Q."/>
            <person name="Gargeya S."/>
            <person name="Fitzgerald M."/>
            <person name="Haas B."/>
            <person name="Abouelleil A."/>
            <person name="Alvarado L."/>
            <person name="Arachchi H.M."/>
            <person name="Berlin A."/>
            <person name="Chapman S.B."/>
            <person name="Gearin G."/>
            <person name="Goldberg J."/>
            <person name="Griggs A."/>
            <person name="Gujja S."/>
            <person name="Hansen M."/>
            <person name="Heiman D."/>
            <person name="Howarth C."/>
            <person name="Larimer J."/>
            <person name="Lui A."/>
            <person name="MacDonald P.J.P."/>
            <person name="McCowen C."/>
            <person name="Montmayeur A."/>
            <person name="Murphy C."/>
            <person name="Neiman D."/>
            <person name="Pearson M."/>
            <person name="Priest M."/>
            <person name="Roberts A."/>
            <person name="Saif S."/>
            <person name="Shea T."/>
            <person name="Sisk P."/>
            <person name="Stolte C."/>
            <person name="Sykes S."/>
            <person name="Wortman J."/>
            <person name="Nusbaum C."/>
            <person name="Birren B."/>
        </authorList>
    </citation>
    <scope>NUCLEOTIDE SEQUENCE [LARGE SCALE GENOMIC DNA]</scope>
    <source>
        <strain evidence="7 8">ATCC 38327</strain>
    </source>
</reference>
<accession>A0A0L0SBW0</accession>
<proteinExistence type="predicted"/>